<sequence length="132" mass="14966">MEPKQGHLAMKASTREPQNAQEHRHSVCSSCIYEKPLRGMAWIGLYKESLVPAHFKGSKQFWQTTAENKACARFKNFPRARETLAAPIIPGRSGASLEYELRVPCQLEDVTGACDRHQLLVRMTLIIQTWKG</sequence>
<dbReference type="AlphaFoldDB" id="A0AAV7VHR8"/>
<reference evidence="2" key="1">
    <citation type="journal article" date="2022" name="bioRxiv">
        <title>Sequencing and chromosome-scale assembly of the giantPleurodeles waltlgenome.</title>
        <authorList>
            <person name="Brown T."/>
            <person name="Elewa A."/>
            <person name="Iarovenko S."/>
            <person name="Subramanian E."/>
            <person name="Araus A.J."/>
            <person name="Petzold A."/>
            <person name="Susuki M."/>
            <person name="Suzuki K.-i.T."/>
            <person name="Hayashi T."/>
            <person name="Toyoda A."/>
            <person name="Oliveira C."/>
            <person name="Osipova E."/>
            <person name="Leigh N.D."/>
            <person name="Simon A."/>
            <person name="Yun M.H."/>
        </authorList>
    </citation>
    <scope>NUCLEOTIDE SEQUENCE</scope>
    <source>
        <strain evidence="2">20211129_DDA</strain>
        <tissue evidence="2">Liver</tissue>
    </source>
</reference>
<protein>
    <submittedName>
        <fullName evidence="2">Uncharacterized protein</fullName>
    </submittedName>
</protein>
<dbReference type="EMBL" id="JANPWB010000003">
    <property type="protein sequence ID" value="KAJ1200125.1"/>
    <property type="molecule type" value="Genomic_DNA"/>
</dbReference>
<keyword evidence="3" id="KW-1185">Reference proteome</keyword>
<comment type="caution">
    <text evidence="2">The sequence shown here is derived from an EMBL/GenBank/DDBJ whole genome shotgun (WGS) entry which is preliminary data.</text>
</comment>
<evidence type="ECO:0000313" key="3">
    <source>
        <dbReference type="Proteomes" id="UP001066276"/>
    </source>
</evidence>
<proteinExistence type="predicted"/>
<name>A0AAV7VHR8_PLEWA</name>
<organism evidence="2 3">
    <name type="scientific">Pleurodeles waltl</name>
    <name type="common">Iberian ribbed newt</name>
    <dbReference type="NCBI Taxonomy" id="8319"/>
    <lineage>
        <taxon>Eukaryota</taxon>
        <taxon>Metazoa</taxon>
        <taxon>Chordata</taxon>
        <taxon>Craniata</taxon>
        <taxon>Vertebrata</taxon>
        <taxon>Euteleostomi</taxon>
        <taxon>Amphibia</taxon>
        <taxon>Batrachia</taxon>
        <taxon>Caudata</taxon>
        <taxon>Salamandroidea</taxon>
        <taxon>Salamandridae</taxon>
        <taxon>Pleurodelinae</taxon>
        <taxon>Pleurodeles</taxon>
    </lineage>
</organism>
<dbReference type="Proteomes" id="UP001066276">
    <property type="component" value="Chromosome 2_1"/>
</dbReference>
<gene>
    <name evidence="2" type="ORF">NDU88_003952</name>
</gene>
<accession>A0AAV7VHR8</accession>
<evidence type="ECO:0000313" key="2">
    <source>
        <dbReference type="EMBL" id="KAJ1200125.1"/>
    </source>
</evidence>
<evidence type="ECO:0000256" key="1">
    <source>
        <dbReference type="SAM" id="MobiDB-lite"/>
    </source>
</evidence>
<feature type="region of interest" description="Disordered" evidence="1">
    <location>
        <begin position="1"/>
        <end position="21"/>
    </location>
</feature>